<dbReference type="AlphaFoldDB" id="A0A2K1IVZ8"/>
<dbReference type="Proteomes" id="UP000006727">
    <property type="component" value="Chromosome 20"/>
</dbReference>
<keyword evidence="3" id="KW-1185">Reference proteome</keyword>
<dbReference type="EMBL" id="ABEU02000020">
    <property type="protein sequence ID" value="PNR33453.1"/>
    <property type="molecule type" value="Genomic_DNA"/>
</dbReference>
<reference evidence="1 3" key="2">
    <citation type="journal article" date="2018" name="Plant J.">
        <title>The Physcomitrella patens chromosome-scale assembly reveals moss genome structure and evolution.</title>
        <authorList>
            <person name="Lang D."/>
            <person name="Ullrich K.K."/>
            <person name="Murat F."/>
            <person name="Fuchs J."/>
            <person name="Jenkins J."/>
            <person name="Haas F.B."/>
            <person name="Piednoel M."/>
            <person name="Gundlach H."/>
            <person name="Van Bel M."/>
            <person name="Meyberg R."/>
            <person name="Vives C."/>
            <person name="Morata J."/>
            <person name="Symeonidi A."/>
            <person name="Hiss M."/>
            <person name="Muchero W."/>
            <person name="Kamisugi Y."/>
            <person name="Saleh O."/>
            <person name="Blanc G."/>
            <person name="Decker E.L."/>
            <person name="van Gessel N."/>
            <person name="Grimwood J."/>
            <person name="Hayes R.D."/>
            <person name="Graham S.W."/>
            <person name="Gunter L.E."/>
            <person name="McDaniel S.F."/>
            <person name="Hoernstein S.N.W."/>
            <person name="Larsson A."/>
            <person name="Li F.W."/>
            <person name="Perroud P.F."/>
            <person name="Phillips J."/>
            <person name="Ranjan P."/>
            <person name="Rokshar D.S."/>
            <person name="Rothfels C.J."/>
            <person name="Schneider L."/>
            <person name="Shu S."/>
            <person name="Stevenson D.W."/>
            <person name="Thummler F."/>
            <person name="Tillich M."/>
            <person name="Villarreal Aguilar J.C."/>
            <person name="Widiez T."/>
            <person name="Wong G.K."/>
            <person name="Wymore A."/>
            <person name="Zhang Y."/>
            <person name="Zimmer A.D."/>
            <person name="Quatrano R.S."/>
            <person name="Mayer K.F.X."/>
            <person name="Goodstein D."/>
            <person name="Casacuberta J.M."/>
            <person name="Vandepoele K."/>
            <person name="Reski R."/>
            <person name="Cuming A.C."/>
            <person name="Tuskan G.A."/>
            <person name="Maumus F."/>
            <person name="Salse J."/>
            <person name="Schmutz J."/>
            <person name="Rensing S.A."/>
        </authorList>
    </citation>
    <scope>NUCLEOTIDE SEQUENCE [LARGE SCALE GENOMIC DNA]</scope>
    <source>
        <strain evidence="2 3">cv. Gransden 2004</strain>
    </source>
</reference>
<evidence type="ECO:0000313" key="2">
    <source>
        <dbReference type="EnsemblPlants" id="PAC:32946212.CDS.1"/>
    </source>
</evidence>
<proteinExistence type="predicted"/>
<dbReference type="EnsemblPlants" id="Pp3c20_21058V3.1">
    <property type="protein sequence ID" value="PAC:32946212.CDS.1"/>
    <property type="gene ID" value="Pp3c20_21058"/>
</dbReference>
<evidence type="ECO:0000313" key="1">
    <source>
        <dbReference type="EMBL" id="PNR33453.1"/>
    </source>
</evidence>
<organism evidence="1">
    <name type="scientific">Physcomitrium patens</name>
    <name type="common">Spreading-leaved earth moss</name>
    <name type="synonym">Physcomitrella patens</name>
    <dbReference type="NCBI Taxonomy" id="3218"/>
    <lineage>
        <taxon>Eukaryota</taxon>
        <taxon>Viridiplantae</taxon>
        <taxon>Streptophyta</taxon>
        <taxon>Embryophyta</taxon>
        <taxon>Bryophyta</taxon>
        <taxon>Bryophytina</taxon>
        <taxon>Bryopsida</taxon>
        <taxon>Funariidae</taxon>
        <taxon>Funariales</taxon>
        <taxon>Funariaceae</taxon>
        <taxon>Physcomitrium</taxon>
    </lineage>
</organism>
<sequence>MATQVFRDPDFSDTLKCYPKGLFACRDRVVLVKSRFNGTGRCRPLNHTHIMDVGFLSMCLTSNLQCISRSALTSLE</sequence>
<accession>A0A2K1IVZ8</accession>
<gene>
    <name evidence="1" type="ORF">PHYPA_025397</name>
</gene>
<reference evidence="1 3" key="1">
    <citation type="journal article" date="2008" name="Science">
        <title>The Physcomitrella genome reveals evolutionary insights into the conquest of land by plants.</title>
        <authorList>
            <person name="Rensing S."/>
            <person name="Lang D."/>
            <person name="Zimmer A."/>
            <person name="Terry A."/>
            <person name="Salamov A."/>
            <person name="Shapiro H."/>
            <person name="Nishiyama T."/>
            <person name="Perroud P.-F."/>
            <person name="Lindquist E."/>
            <person name="Kamisugi Y."/>
            <person name="Tanahashi T."/>
            <person name="Sakakibara K."/>
            <person name="Fujita T."/>
            <person name="Oishi K."/>
            <person name="Shin-I T."/>
            <person name="Kuroki Y."/>
            <person name="Toyoda A."/>
            <person name="Suzuki Y."/>
            <person name="Hashimoto A."/>
            <person name="Yamaguchi K."/>
            <person name="Sugano A."/>
            <person name="Kohara Y."/>
            <person name="Fujiyama A."/>
            <person name="Anterola A."/>
            <person name="Aoki S."/>
            <person name="Ashton N."/>
            <person name="Barbazuk W.B."/>
            <person name="Barker E."/>
            <person name="Bennetzen J."/>
            <person name="Bezanilla M."/>
            <person name="Blankenship R."/>
            <person name="Cho S.H."/>
            <person name="Dutcher S."/>
            <person name="Estelle M."/>
            <person name="Fawcett J.A."/>
            <person name="Gundlach H."/>
            <person name="Hanada K."/>
            <person name="Heyl A."/>
            <person name="Hicks K.A."/>
            <person name="Hugh J."/>
            <person name="Lohr M."/>
            <person name="Mayer K."/>
            <person name="Melkozernov A."/>
            <person name="Murata T."/>
            <person name="Nelson D."/>
            <person name="Pils B."/>
            <person name="Prigge M."/>
            <person name="Reiss B."/>
            <person name="Renner T."/>
            <person name="Rombauts S."/>
            <person name="Rushton P."/>
            <person name="Sanderfoot A."/>
            <person name="Schween G."/>
            <person name="Shiu S.-H."/>
            <person name="Stueber K."/>
            <person name="Theodoulou F.L."/>
            <person name="Tu H."/>
            <person name="Van de Peer Y."/>
            <person name="Verrier P.J."/>
            <person name="Waters E."/>
            <person name="Wood A."/>
            <person name="Yang L."/>
            <person name="Cove D."/>
            <person name="Cuming A."/>
            <person name="Hasebe M."/>
            <person name="Lucas S."/>
            <person name="Mishler D.B."/>
            <person name="Reski R."/>
            <person name="Grigoriev I."/>
            <person name="Quatrano R.S."/>
            <person name="Boore J.L."/>
        </authorList>
    </citation>
    <scope>NUCLEOTIDE SEQUENCE [LARGE SCALE GENOMIC DNA]</scope>
    <source>
        <strain evidence="2 3">cv. Gransden 2004</strain>
    </source>
</reference>
<reference evidence="2" key="3">
    <citation type="submission" date="2020-12" db="UniProtKB">
        <authorList>
            <consortium name="EnsemblPlants"/>
        </authorList>
    </citation>
    <scope>IDENTIFICATION</scope>
</reference>
<dbReference type="InParanoid" id="A0A2K1IVZ8"/>
<name>A0A2K1IVZ8_PHYPA</name>
<dbReference type="Gramene" id="Pp3c20_21058V3.1">
    <property type="protein sequence ID" value="PAC:32946212.CDS.1"/>
    <property type="gene ID" value="Pp3c20_21058"/>
</dbReference>
<evidence type="ECO:0000313" key="3">
    <source>
        <dbReference type="Proteomes" id="UP000006727"/>
    </source>
</evidence>
<protein>
    <submittedName>
        <fullName evidence="1 2">Uncharacterized protein</fullName>
    </submittedName>
</protein>